<evidence type="ECO:0000313" key="2">
    <source>
        <dbReference type="Proteomes" id="UP000486351"/>
    </source>
</evidence>
<proteinExistence type="predicted"/>
<reference evidence="1 2" key="1">
    <citation type="submission" date="2018-09" db="EMBL/GenBank/DDBJ databases">
        <title>Genomic investigation of the strawberry pathogen Phytophthora fragariae indicates pathogenicity is determined by transcriptional variation in three key races.</title>
        <authorList>
            <person name="Adams T.M."/>
            <person name="Armitage A.D."/>
            <person name="Sobczyk M.K."/>
            <person name="Bates H.J."/>
            <person name="Dunwell J.M."/>
            <person name="Nellist C.F."/>
            <person name="Harrison R.J."/>
        </authorList>
    </citation>
    <scope>NUCLEOTIDE SEQUENCE [LARGE SCALE GENOMIC DNA]</scope>
    <source>
        <strain evidence="1 2">NOV-77</strain>
    </source>
</reference>
<name>A0A6G0S1D3_9STRA</name>
<sequence length="101" mass="10446">MASQAPSTPTGSLSTQQQVRAISTTAVNSPALSAQDAFAVSDDGNPAALLIADQYNELRGERAGSGLQQQASTTDGLKQLISSQFGAIQLKLRSLDKLVNG</sequence>
<evidence type="ECO:0000313" key="1">
    <source>
        <dbReference type="EMBL" id="KAE9347443.1"/>
    </source>
</evidence>
<comment type="caution">
    <text evidence="1">The sequence shown here is derived from an EMBL/GenBank/DDBJ whole genome shotgun (WGS) entry which is preliminary data.</text>
</comment>
<gene>
    <name evidence="1" type="ORF">PF008_g7806</name>
</gene>
<dbReference type="AlphaFoldDB" id="A0A6G0S1D3"/>
<dbReference type="EMBL" id="QXFY01000338">
    <property type="protein sequence ID" value="KAE9347443.1"/>
    <property type="molecule type" value="Genomic_DNA"/>
</dbReference>
<organism evidence="1 2">
    <name type="scientific">Phytophthora fragariae</name>
    <dbReference type="NCBI Taxonomy" id="53985"/>
    <lineage>
        <taxon>Eukaryota</taxon>
        <taxon>Sar</taxon>
        <taxon>Stramenopiles</taxon>
        <taxon>Oomycota</taxon>
        <taxon>Peronosporomycetes</taxon>
        <taxon>Peronosporales</taxon>
        <taxon>Peronosporaceae</taxon>
        <taxon>Phytophthora</taxon>
    </lineage>
</organism>
<accession>A0A6G0S1D3</accession>
<protein>
    <submittedName>
        <fullName evidence="1">Uncharacterized protein</fullName>
    </submittedName>
</protein>
<dbReference type="Proteomes" id="UP000486351">
    <property type="component" value="Unassembled WGS sequence"/>
</dbReference>